<keyword evidence="3" id="KW-1185">Reference proteome</keyword>
<dbReference type="InterPro" id="IPR051695">
    <property type="entry name" value="Phosphoglycerate_Mutase"/>
</dbReference>
<dbReference type="CDD" id="cd07067">
    <property type="entry name" value="HP_PGM_like"/>
    <property type="match status" value="1"/>
</dbReference>
<keyword evidence="1" id="KW-0378">Hydrolase</keyword>
<evidence type="ECO:0000313" key="2">
    <source>
        <dbReference type="EMBL" id="GAA0946165.1"/>
    </source>
</evidence>
<organism evidence="2 3">
    <name type="scientific">Nonomuraea longicatena</name>
    <dbReference type="NCBI Taxonomy" id="83682"/>
    <lineage>
        <taxon>Bacteria</taxon>
        <taxon>Bacillati</taxon>
        <taxon>Actinomycetota</taxon>
        <taxon>Actinomycetes</taxon>
        <taxon>Streptosporangiales</taxon>
        <taxon>Streptosporangiaceae</taxon>
        <taxon>Nonomuraea</taxon>
    </lineage>
</organism>
<dbReference type="SMART" id="SM00855">
    <property type="entry name" value="PGAM"/>
    <property type="match status" value="1"/>
</dbReference>
<dbReference type="InterPro" id="IPR013078">
    <property type="entry name" value="His_Pase_superF_clade-1"/>
</dbReference>
<dbReference type="PANTHER" id="PTHR46517:SF1">
    <property type="entry name" value="FRUCTOSE-2,6-BISPHOSPHATASE TIGAR"/>
    <property type="match status" value="1"/>
</dbReference>
<dbReference type="PANTHER" id="PTHR46517">
    <property type="entry name" value="FRUCTOSE-2,6-BISPHOSPHATASE TIGAR"/>
    <property type="match status" value="1"/>
</dbReference>
<protein>
    <recommendedName>
        <fullName evidence="4">Histidine phosphatase family protein</fullName>
    </recommendedName>
</protein>
<evidence type="ECO:0000256" key="1">
    <source>
        <dbReference type="ARBA" id="ARBA00022801"/>
    </source>
</evidence>
<proteinExistence type="predicted"/>
<dbReference type="SUPFAM" id="SSF53254">
    <property type="entry name" value="Phosphoglycerate mutase-like"/>
    <property type="match status" value="1"/>
</dbReference>
<evidence type="ECO:0008006" key="4">
    <source>
        <dbReference type="Google" id="ProtNLM"/>
    </source>
</evidence>
<dbReference type="RefSeq" id="WP_343953658.1">
    <property type="nucleotide sequence ID" value="NZ_BAAAHQ010000039.1"/>
</dbReference>
<dbReference type="EMBL" id="BAAAHQ010000039">
    <property type="protein sequence ID" value="GAA0946165.1"/>
    <property type="molecule type" value="Genomic_DNA"/>
</dbReference>
<comment type="caution">
    <text evidence="2">The sequence shown here is derived from an EMBL/GenBank/DDBJ whole genome shotgun (WGS) entry which is preliminary data.</text>
</comment>
<sequence>MAVKLVYETHATSVDNEAGVATGWLPGELSPLGREQAVELGRRRRDVDHVYCSDLRRAAQTAEIAFDGVKEVRQDSRLRECDYGVYNGRPVSELAALRGAHVDLPWPGGQSYRQVVAEMAAFLEEVMKRWPGATVLVVAHTANLWALENLLMGTPLEDLVTIPFEWRPGWVFDLA</sequence>
<gene>
    <name evidence="2" type="ORF">GCM10009560_61710</name>
</gene>
<dbReference type="Proteomes" id="UP001501578">
    <property type="component" value="Unassembled WGS sequence"/>
</dbReference>
<name>A0ABP4BA47_9ACTN</name>
<dbReference type="Gene3D" id="3.40.50.1240">
    <property type="entry name" value="Phosphoglycerate mutase-like"/>
    <property type="match status" value="1"/>
</dbReference>
<dbReference type="InterPro" id="IPR029033">
    <property type="entry name" value="His_PPase_superfam"/>
</dbReference>
<dbReference type="Pfam" id="PF00300">
    <property type="entry name" value="His_Phos_1"/>
    <property type="match status" value="1"/>
</dbReference>
<accession>A0ABP4BA47</accession>
<reference evidence="3" key="1">
    <citation type="journal article" date="2019" name="Int. J. Syst. Evol. Microbiol.">
        <title>The Global Catalogue of Microorganisms (GCM) 10K type strain sequencing project: providing services to taxonomists for standard genome sequencing and annotation.</title>
        <authorList>
            <consortium name="The Broad Institute Genomics Platform"/>
            <consortium name="The Broad Institute Genome Sequencing Center for Infectious Disease"/>
            <person name="Wu L."/>
            <person name="Ma J."/>
        </authorList>
    </citation>
    <scope>NUCLEOTIDE SEQUENCE [LARGE SCALE GENOMIC DNA]</scope>
    <source>
        <strain evidence="3">JCM 11136</strain>
    </source>
</reference>
<evidence type="ECO:0000313" key="3">
    <source>
        <dbReference type="Proteomes" id="UP001501578"/>
    </source>
</evidence>